<reference evidence="3" key="1">
    <citation type="submission" date="2023-08" db="EMBL/GenBank/DDBJ databases">
        <title>Black Yeasts Isolated from many extreme environments.</title>
        <authorList>
            <person name="Coleine C."/>
            <person name="Stajich J.E."/>
            <person name="Selbmann L."/>
        </authorList>
    </citation>
    <scope>NUCLEOTIDE SEQUENCE</scope>
    <source>
        <strain evidence="3">CCFEE 5810</strain>
    </source>
</reference>
<proteinExistence type="predicted"/>
<evidence type="ECO:0000313" key="4">
    <source>
        <dbReference type="Proteomes" id="UP001310594"/>
    </source>
</evidence>
<feature type="domain" description="DUF7730" evidence="2">
    <location>
        <begin position="132"/>
        <end position="258"/>
    </location>
</feature>
<evidence type="ECO:0000313" key="3">
    <source>
        <dbReference type="EMBL" id="KAK5697206.1"/>
    </source>
</evidence>
<evidence type="ECO:0000256" key="1">
    <source>
        <dbReference type="SAM" id="MobiDB-lite"/>
    </source>
</evidence>
<dbReference type="EMBL" id="JAVRQU010000011">
    <property type="protein sequence ID" value="KAK5697206.1"/>
    <property type="molecule type" value="Genomic_DNA"/>
</dbReference>
<dbReference type="Proteomes" id="UP001310594">
    <property type="component" value="Unassembled WGS sequence"/>
</dbReference>
<sequence>MAKTLTLQEKTMVAIKPWTDFDEEPPFTERELVILASASTDMPMDDQAVFMWILHSFPYFKELAFEAFWACDHGYRTLDGQGIKDNLKIVFQTYDTAFIASENDEMEIELMATDAAVHMVLKQLTGYKSSRDSTFSFFKLPAELRNAIYELAFHYSSSGLIWESANGRFELFTRNIGDTAMSISRWNEVGTYSWYDKYETLPVGELLASLLTCRQFYAEAMPVFYRVNHFVLDGSDRVIRCLAASRSKHIHSISARINFSNDHEKMIGAAFKSLADLDSLRVLDLSIDEEAWLGRSRNGQVKKYSSISNYPGLKQLRRIRGLSTLYMNGAPQIEALVRADMLSPKPTASTRSGSGRKRKNGD</sequence>
<dbReference type="Pfam" id="PF24864">
    <property type="entry name" value="DUF7730"/>
    <property type="match status" value="1"/>
</dbReference>
<organism evidence="3 4">
    <name type="scientific">Elasticomyces elasticus</name>
    <dbReference type="NCBI Taxonomy" id="574655"/>
    <lineage>
        <taxon>Eukaryota</taxon>
        <taxon>Fungi</taxon>
        <taxon>Dikarya</taxon>
        <taxon>Ascomycota</taxon>
        <taxon>Pezizomycotina</taxon>
        <taxon>Dothideomycetes</taxon>
        <taxon>Dothideomycetidae</taxon>
        <taxon>Mycosphaerellales</taxon>
        <taxon>Teratosphaeriaceae</taxon>
        <taxon>Elasticomyces</taxon>
    </lineage>
</organism>
<name>A0AAN7ZMS3_9PEZI</name>
<gene>
    <name evidence="3" type="ORF">LTR97_007341</name>
</gene>
<dbReference type="PANTHER" id="PTHR38790">
    <property type="entry name" value="2EXR DOMAIN-CONTAINING PROTEIN-RELATED"/>
    <property type="match status" value="1"/>
</dbReference>
<evidence type="ECO:0000259" key="2">
    <source>
        <dbReference type="Pfam" id="PF24864"/>
    </source>
</evidence>
<dbReference type="InterPro" id="IPR056632">
    <property type="entry name" value="DUF7730"/>
</dbReference>
<accession>A0AAN7ZMS3</accession>
<feature type="region of interest" description="Disordered" evidence="1">
    <location>
        <begin position="341"/>
        <end position="362"/>
    </location>
</feature>
<protein>
    <recommendedName>
        <fullName evidence="2">DUF7730 domain-containing protein</fullName>
    </recommendedName>
</protein>
<comment type="caution">
    <text evidence="3">The sequence shown here is derived from an EMBL/GenBank/DDBJ whole genome shotgun (WGS) entry which is preliminary data.</text>
</comment>
<dbReference type="AlphaFoldDB" id="A0AAN7ZMS3"/>